<dbReference type="AlphaFoldDB" id="A0AAU8JCR3"/>
<organism evidence="1">
    <name type="scientific">Planktothricoides raciborskii GIHE-MW2</name>
    <dbReference type="NCBI Taxonomy" id="2792601"/>
    <lineage>
        <taxon>Bacteria</taxon>
        <taxon>Bacillati</taxon>
        <taxon>Cyanobacteriota</taxon>
        <taxon>Cyanophyceae</taxon>
        <taxon>Oscillatoriophycideae</taxon>
        <taxon>Oscillatoriales</taxon>
        <taxon>Oscillatoriaceae</taxon>
        <taxon>Planktothricoides</taxon>
    </lineage>
</organism>
<dbReference type="EMBL" id="CP159837">
    <property type="protein sequence ID" value="XCM36596.1"/>
    <property type="molecule type" value="Genomic_DNA"/>
</dbReference>
<dbReference type="InterPro" id="IPR014990">
    <property type="entry name" value="DUF1838"/>
</dbReference>
<evidence type="ECO:0000313" key="1">
    <source>
        <dbReference type="EMBL" id="XCM36596.1"/>
    </source>
</evidence>
<dbReference type="RefSeq" id="WP_054466636.1">
    <property type="nucleotide sequence ID" value="NZ_CP159837.1"/>
</dbReference>
<gene>
    <name evidence="1" type="ORF">ABWT76_005366</name>
</gene>
<name>A0AAU8JCR3_9CYAN</name>
<accession>A0AAU8JCR3</accession>
<dbReference type="Pfam" id="PF08894">
    <property type="entry name" value="DUF1838"/>
    <property type="match status" value="1"/>
</dbReference>
<reference evidence="1" key="1">
    <citation type="submission" date="2024-07" db="EMBL/GenBank/DDBJ databases">
        <authorList>
            <person name="Kim Y.J."/>
            <person name="Jeong J.Y."/>
        </authorList>
    </citation>
    <scope>NUCLEOTIDE SEQUENCE</scope>
    <source>
        <strain evidence="1">GIHE-MW2</strain>
    </source>
</reference>
<protein>
    <submittedName>
        <fullName evidence="1">DUF1838 domain-containing protein</fullName>
    </submittedName>
</protein>
<sequence length="274" mass="31521">MMNFIKTDLNLKDWIKVRGSADGSQSFLTWSGSIYGIVPGEPTKHLFQILGMSVARFISNPDETWDFTSREISLYLDPMTGTRLNHWQNPWTGEILPVVHVANNPVQANFNLTKRFPGIVAGDLTTFLINLFPQYPNPLAKDAKFAPYSPQAIYQSTELFKLTVSTADMENTELISIPNVMLAWDRIGPWLPWMKMGDRPGYLIYSAWGKKVPIFNNLPQLLQDEITTRVPLYQNAPMKKLAQDNCTSWKYFYQHFDAYLRQEIFPIFELDSPE</sequence>
<proteinExistence type="predicted"/>